<evidence type="ECO:0000256" key="2">
    <source>
        <dbReference type="SAM" id="MobiDB-lite"/>
    </source>
</evidence>
<dbReference type="Proteomes" id="UP000716291">
    <property type="component" value="Unassembled WGS sequence"/>
</dbReference>
<feature type="compositionally biased region" description="Polar residues" evidence="2">
    <location>
        <begin position="171"/>
        <end position="182"/>
    </location>
</feature>
<dbReference type="EMBL" id="JAANQT010000063">
    <property type="protein sequence ID" value="KAG1315112.1"/>
    <property type="molecule type" value="Genomic_DNA"/>
</dbReference>
<feature type="compositionally biased region" description="Polar residues" evidence="2">
    <location>
        <begin position="204"/>
        <end position="214"/>
    </location>
</feature>
<reference evidence="3" key="1">
    <citation type="journal article" date="2020" name="Microb. Genom.">
        <title>Genetic diversity of clinical and environmental Mucorales isolates obtained from an investigation of mucormycosis cases among solid organ transplant recipients.</title>
        <authorList>
            <person name="Nguyen M.H."/>
            <person name="Kaul D."/>
            <person name="Muto C."/>
            <person name="Cheng S.J."/>
            <person name="Richter R.A."/>
            <person name="Bruno V.M."/>
            <person name="Liu G."/>
            <person name="Beyhan S."/>
            <person name="Sundermann A.J."/>
            <person name="Mounaud S."/>
            <person name="Pasculle A.W."/>
            <person name="Nierman W.C."/>
            <person name="Driscoll E."/>
            <person name="Cumbie R."/>
            <person name="Clancy C.J."/>
            <person name="Dupont C.L."/>
        </authorList>
    </citation>
    <scope>NUCLEOTIDE SEQUENCE</scope>
    <source>
        <strain evidence="3">GL11</strain>
    </source>
</reference>
<feature type="region of interest" description="Disordered" evidence="2">
    <location>
        <begin position="262"/>
        <end position="332"/>
    </location>
</feature>
<proteinExistence type="predicted"/>
<accession>A0A9P7BX52</accession>
<organism evidence="3 4">
    <name type="scientific">Rhizopus oryzae</name>
    <name type="common">Mucormycosis agent</name>
    <name type="synonym">Rhizopus arrhizus var. delemar</name>
    <dbReference type="NCBI Taxonomy" id="64495"/>
    <lineage>
        <taxon>Eukaryota</taxon>
        <taxon>Fungi</taxon>
        <taxon>Fungi incertae sedis</taxon>
        <taxon>Mucoromycota</taxon>
        <taxon>Mucoromycotina</taxon>
        <taxon>Mucoromycetes</taxon>
        <taxon>Mucorales</taxon>
        <taxon>Mucorineae</taxon>
        <taxon>Rhizopodaceae</taxon>
        <taxon>Rhizopus</taxon>
    </lineage>
</organism>
<gene>
    <name evidence="3" type="ORF">G6F64_000920</name>
</gene>
<evidence type="ECO:0000313" key="4">
    <source>
        <dbReference type="Proteomes" id="UP000716291"/>
    </source>
</evidence>
<keyword evidence="4" id="KW-1185">Reference proteome</keyword>
<dbReference type="OrthoDB" id="2276935at2759"/>
<feature type="region of interest" description="Disordered" evidence="2">
    <location>
        <begin position="171"/>
        <end position="217"/>
    </location>
</feature>
<sequence length="460" mass="52921">MMMMINQDNWSNHSDEDQNYSFIEEEEVSRRQLIQRATTRLRRRLLEEKLQDVMRHLAHVQARLETVRVDTAATIRTVADMPEEATEEGIQKMNRQMDILEKRLESHKLDLDQFLPYHSQEQQPVDLAPTASSSSTLTALSMSRLSSLSIVPSFFGGASRPSTRATSVCSESFKETQLSSGDELQKKEKRRKRVKHQKRRYQESVVSHSNSAGSEQDDWHRRILCTAGDEEEEDDPFYDLAGKRSFRAGSFCGSVYCETQGPQTPLPQGGHNRAEFASRRRQRRKEFMHRMSSESLIQRSDDHHHPLSPTRIHFEHQPGLESSSDDDEQCSQSSDILTLQSHYLSTQLYPERNILDEAMSFLDGVEESSGDDGGFREDLYLLLRNPDLCCRPFSEIESTMHELRQQEQNKRRSSNIHDMMYSATLSTLQWCRFLSVLSAAVVISILKGPEDLLHNPPISR</sequence>
<comment type="caution">
    <text evidence="3">The sequence shown here is derived from an EMBL/GenBank/DDBJ whole genome shotgun (WGS) entry which is preliminary data.</text>
</comment>
<evidence type="ECO:0000256" key="1">
    <source>
        <dbReference type="SAM" id="Coils"/>
    </source>
</evidence>
<evidence type="ECO:0000313" key="3">
    <source>
        <dbReference type="EMBL" id="KAG1315112.1"/>
    </source>
</evidence>
<dbReference type="AlphaFoldDB" id="A0A9P7BX52"/>
<feature type="coiled-coil region" evidence="1">
    <location>
        <begin position="43"/>
        <end position="110"/>
    </location>
</feature>
<keyword evidence="1" id="KW-0175">Coiled coil</keyword>
<protein>
    <submittedName>
        <fullName evidence="3">Uncharacterized protein</fullName>
    </submittedName>
</protein>
<feature type="compositionally biased region" description="Basic residues" evidence="2">
    <location>
        <begin position="187"/>
        <end position="199"/>
    </location>
</feature>
<name>A0A9P7BX52_RHIOR</name>